<evidence type="ECO:0000313" key="1">
    <source>
        <dbReference type="EMBL" id="MBZ6000161.1"/>
    </source>
</evidence>
<sequence>MDEEKKEVVFKSNKIRLSLTNGDNNKYYENNEELKKENNQPYEEADFRNLIHEETQRFVQQNFSNIVVLFGAGASVTNNKYTPDEKGFAKTGLTVLNIAKQIFEQLKNGTYTLGENVVEVYSLDKIAEISSYSDNIIDENGNLNHEFNLEDFLSNLFAFEKFMPDRLKEKLLNTKDVILDIIVKSTSYDYNSETFKHVKLLNILSDLIKSDNKLNLVSTNYDTLIEDAAETMKWTVFDGFSFSQSPQFDSTMFDWNLVKDVPNVKTNENIYKRNVVNLLKIHGSLTWELSPSETNIVRKSKEHVTKPILIFPSSDKFAKSYQEPYFDLFNKFQNLLQKPNTLLITIGFSFADDHIARMILNAILTNNSLASLITDYNIESENKNWKELETVMNEYYNVAFLKATLHDKLTIYLGDSKHDN</sequence>
<dbReference type="InterPro" id="IPR029035">
    <property type="entry name" value="DHS-like_NAD/FAD-binding_dom"/>
</dbReference>
<dbReference type="Proteomes" id="UP000705994">
    <property type="component" value="Unassembled WGS sequence"/>
</dbReference>
<proteinExistence type="predicted"/>
<evidence type="ECO:0000313" key="2">
    <source>
        <dbReference type="Proteomes" id="UP000705994"/>
    </source>
</evidence>
<dbReference type="SUPFAM" id="SSF52467">
    <property type="entry name" value="DHS-like NAD/FAD-binding domain"/>
    <property type="match status" value="1"/>
</dbReference>
<dbReference type="EMBL" id="JAHBFX010000009">
    <property type="protein sequence ID" value="MBZ6000161.1"/>
    <property type="molecule type" value="Genomic_DNA"/>
</dbReference>
<protein>
    <submittedName>
        <fullName evidence="1">SIR2 family protein</fullName>
    </submittedName>
</protein>
<gene>
    <name evidence="1" type="ORF">KIJ07_07070</name>
</gene>
<accession>A0ABS7V5E5</accession>
<comment type="caution">
    <text evidence="1">The sequence shown here is derived from an EMBL/GenBank/DDBJ whole genome shotgun (WGS) entry which is preliminary data.</text>
</comment>
<reference evidence="1 2" key="1">
    <citation type="submission" date="2021-05" db="EMBL/GenBank/DDBJ databases">
        <title>Pangenome of Leuconostoc gelidum warrants species status for Leuconostoc gelidum subsp. gasicomitatum.</title>
        <authorList>
            <person name="Johansson P."/>
            <person name="Sade E."/>
            <person name="Hultman J."/>
            <person name="Auvinen P."/>
            <person name="Bjorkroth J."/>
        </authorList>
    </citation>
    <scope>NUCLEOTIDE SEQUENCE [LARGE SCALE GENOMIC DNA]</scope>
    <source>
        <strain evidence="1 2">AMKR21</strain>
    </source>
</reference>
<organism evidence="1 2">
    <name type="scientific">Leuconostoc gelidum subsp. gelidum</name>
    <dbReference type="NCBI Taxonomy" id="1607839"/>
    <lineage>
        <taxon>Bacteria</taxon>
        <taxon>Bacillati</taxon>
        <taxon>Bacillota</taxon>
        <taxon>Bacilli</taxon>
        <taxon>Lactobacillales</taxon>
        <taxon>Lactobacillaceae</taxon>
        <taxon>Leuconostoc</taxon>
        <taxon>Leuconostoc gelidum group</taxon>
    </lineage>
</organism>
<keyword evidence="2" id="KW-1185">Reference proteome</keyword>
<name>A0ABS7V5E5_LEUGE</name>
<dbReference type="RefSeq" id="WP_224155138.1">
    <property type="nucleotide sequence ID" value="NZ_JAHBFR010000001.1"/>
</dbReference>
<dbReference type="Pfam" id="PF13289">
    <property type="entry name" value="SIR2_2"/>
    <property type="match status" value="1"/>
</dbReference>